<dbReference type="InterPro" id="IPR036875">
    <property type="entry name" value="Znf_CCHC_sf"/>
</dbReference>
<dbReference type="InterPro" id="IPR051714">
    <property type="entry name" value="Znf_CCHC_NABP"/>
</dbReference>
<evidence type="ECO:0000313" key="6">
    <source>
        <dbReference type="Proteomes" id="UP000230002"/>
    </source>
</evidence>
<dbReference type="GO" id="GO:0008270">
    <property type="term" value="F:zinc ion binding"/>
    <property type="evidence" value="ECO:0007669"/>
    <property type="project" value="UniProtKB-KW"/>
</dbReference>
<sequence>MPSIAAPTDPKLVLSAPRPSSAFSSSPVLSSPSTSSSYPPALKNFSSQNQWLLAVALTVVDAANCPKAGTPTCYNCGLEGHVSKDCTAETKAKTCYKCGQEGHISRECPENANSNSGSGGYSTFNSSSSGTECYRCGKVGHIARACPEAPGGAAGGYSGYSSFGGQQKTCYTCGGVGHLSRDCVQGSKCYNCSGFGHISKDCPQPQRRACYTCGSEGHISRDCPNNTATTAASEGV</sequence>
<feature type="domain" description="CCHC-type" evidence="4">
    <location>
        <begin position="188"/>
        <end position="204"/>
    </location>
</feature>
<comment type="caution">
    <text evidence="5">The sequence shown here is derived from an EMBL/GenBank/DDBJ whole genome shotgun (WGS) entry which is preliminary data.</text>
</comment>
<dbReference type="GO" id="GO:0006397">
    <property type="term" value="P:mRNA processing"/>
    <property type="evidence" value="ECO:0007669"/>
    <property type="project" value="UniProtKB-KW"/>
</dbReference>
<dbReference type="AlphaFoldDB" id="A0A2G8RSA0"/>
<protein>
    <submittedName>
        <fullName evidence="5">Transcription factor</fullName>
    </submittedName>
</protein>
<dbReference type="PANTHER" id="PTHR23002">
    <property type="entry name" value="ZINC FINGER CCHC DOMAIN CONTAINING PROTEIN"/>
    <property type="match status" value="1"/>
</dbReference>
<dbReference type="Proteomes" id="UP000230002">
    <property type="component" value="Unassembled WGS sequence"/>
</dbReference>
<feature type="compositionally biased region" description="Low complexity" evidence="3">
    <location>
        <begin position="15"/>
        <end position="32"/>
    </location>
</feature>
<feature type="domain" description="CCHC-type" evidence="4">
    <location>
        <begin position="170"/>
        <end position="183"/>
    </location>
</feature>
<feature type="region of interest" description="Disordered" evidence="3">
    <location>
        <begin position="1"/>
        <end position="32"/>
    </location>
</feature>
<accession>A0A2G8RSA0</accession>
<dbReference type="Pfam" id="PF00098">
    <property type="entry name" value="zf-CCHC"/>
    <property type="match status" value="6"/>
</dbReference>
<feature type="domain" description="CCHC-type" evidence="4">
    <location>
        <begin position="210"/>
        <end position="225"/>
    </location>
</feature>
<feature type="domain" description="CCHC-type" evidence="4">
    <location>
        <begin position="95"/>
        <end position="110"/>
    </location>
</feature>
<keyword evidence="2" id="KW-0863">Zinc-finger</keyword>
<dbReference type="OrthoDB" id="2527451at2759"/>
<keyword evidence="2" id="KW-0479">Metal-binding</keyword>
<dbReference type="Gene3D" id="4.10.60.10">
    <property type="entry name" value="Zinc finger, CCHC-type"/>
    <property type="match status" value="5"/>
</dbReference>
<evidence type="ECO:0000259" key="4">
    <source>
        <dbReference type="PROSITE" id="PS50158"/>
    </source>
</evidence>
<dbReference type="PROSITE" id="PS50158">
    <property type="entry name" value="ZF_CCHC"/>
    <property type="match status" value="6"/>
</dbReference>
<name>A0A2G8RSA0_9APHY</name>
<dbReference type="GO" id="GO:0003676">
    <property type="term" value="F:nucleic acid binding"/>
    <property type="evidence" value="ECO:0007669"/>
    <property type="project" value="InterPro"/>
</dbReference>
<evidence type="ECO:0000313" key="5">
    <source>
        <dbReference type="EMBL" id="PIL24384.1"/>
    </source>
</evidence>
<keyword evidence="6" id="KW-1185">Reference proteome</keyword>
<dbReference type="EMBL" id="AYKW01000067">
    <property type="protein sequence ID" value="PIL24384.1"/>
    <property type="molecule type" value="Genomic_DNA"/>
</dbReference>
<feature type="domain" description="CCHC-type" evidence="4">
    <location>
        <begin position="73"/>
        <end position="86"/>
    </location>
</feature>
<keyword evidence="2" id="KW-0862">Zinc</keyword>
<keyword evidence="1" id="KW-0507">mRNA processing</keyword>
<dbReference type="STRING" id="1077348.A0A2G8RSA0"/>
<evidence type="ECO:0000256" key="1">
    <source>
        <dbReference type="ARBA" id="ARBA00022664"/>
    </source>
</evidence>
<dbReference type="InterPro" id="IPR001878">
    <property type="entry name" value="Znf_CCHC"/>
</dbReference>
<proteinExistence type="predicted"/>
<reference evidence="5 6" key="1">
    <citation type="journal article" date="2015" name="Sci. Rep.">
        <title>Chromosome-level genome map provides insights into diverse defense mechanisms in the medicinal fungus Ganoderma sinense.</title>
        <authorList>
            <person name="Zhu Y."/>
            <person name="Xu J."/>
            <person name="Sun C."/>
            <person name="Zhou S."/>
            <person name="Xu H."/>
            <person name="Nelson D.R."/>
            <person name="Qian J."/>
            <person name="Song J."/>
            <person name="Luo H."/>
            <person name="Xiang L."/>
            <person name="Li Y."/>
            <person name="Xu Z."/>
            <person name="Ji A."/>
            <person name="Wang L."/>
            <person name="Lu S."/>
            <person name="Hayward A."/>
            <person name="Sun W."/>
            <person name="Li X."/>
            <person name="Schwartz D.C."/>
            <person name="Wang Y."/>
            <person name="Chen S."/>
        </authorList>
    </citation>
    <scope>NUCLEOTIDE SEQUENCE [LARGE SCALE GENOMIC DNA]</scope>
    <source>
        <strain evidence="5 6">ZZ0214-1</strain>
    </source>
</reference>
<dbReference type="SMART" id="SM00343">
    <property type="entry name" value="ZnF_C2HC"/>
    <property type="match status" value="6"/>
</dbReference>
<evidence type="ECO:0000256" key="3">
    <source>
        <dbReference type="SAM" id="MobiDB-lite"/>
    </source>
</evidence>
<evidence type="ECO:0000256" key="2">
    <source>
        <dbReference type="PROSITE-ProRule" id="PRU00047"/>
    </source>
</evidence>
<dbReference type="SUPFAM" id="SSF57756">
    <property type="entry name" value="Retrovirus zinc finger-like domains"/>
    <property type="match status" value="3"/>
</dbReference>
<feature type="domain" description="CCHC-type" evidence="4">
    <location>
        <begin position="133"/>
        <end position="148"/>
    </location>
</feature>
<gene>
    <name evidence="5" type="ORF">GSI_14137</name>
</gene>
<organism evidence="5 6">
    <name type="scientific">Ganoderma sinense ZZ0214-1</name>
    <dbReference type="NCBI Taxonomy" id="1077348"/>
    <lineage>
        <taxon>Eukaryota</taxon>
        <taxon>Fungi</taxon>
        <taxon>Dikarya</taxon>
        <taxon>Basidiomycota</taxon>
        <taxon>Agaricomycotina</taxon>
        <taxon>Agaricomycetes</taxon>
        <taxon>Polyporales</taxon>
        <taxon>Polyporaceae</taxon>
        <taxon>Ganoderma</taxon>
    </lineage>
</organism>